<dbReference type="EMBL" id="CP000473">
    <property type="protein sequence ID" value="ABJ86957.1"/>
    <property type="molecule type" value="Genomic_DNA"/>
</dbReference>
<gene>
    <name evidence="1" type="ordered locus">Acid_6020</name>
</gene>
<dbReference type="AlphaFoldDB" id="Q01TR3"/>
<dbReference type="HOGENOM" id="CLU_2510943_0_0_0"/>
<dbReference type="KEGG" id="sus:Acid_6020"/>
<proteinExistence type="predicted"/>
<organism evidence="1">
    <name type="scientific">Solibacter usitatus (strain Ellin6076)</name>
    <dbReference type="NCBI Taxonomy" id="234267"/>
    <lineage>
        <taxon>Bacteria</taxon>
        <taxon>Pseudomonadati</taxon>
        <taxon>Acidobacteriota</taxon>
        <taxon>Terriglobia</taxon>
        <taxon>Bryobacterales</taxon>
        <taxon>Solibacteraceae</taxon>
        <taxon>Candidatus Solibacter</taxon>
    </lineage>
</organism>
<dbReference type="STRING" id="234267.Acid_6020"/>
<name>Q01TR3_SOLUE</name>
<evidence type="ECO:0000313" key="1">
    <source>
        <dbReference type="EMBL" id="ABJ86957.1"/>
    </source>
</evidence>
<sequence length="85" mass="8734">MKEYGPSDASHGCTRAPAKLTWADGAGGGEAISTERARIDPASGGEVMSTAYKRIHKLLGTGQDAVFDTSAAKSNARKAALGIAR</sequence>
<reference evidence="1" key="1">
    <citation type="submission" date="2006-10" db="EMBL/GenBank/DDBJ databases">
        <title>Complete sequence of Solibacter usitatus Ellin6076.</title>
        <authorList>
            <consortium name="US DOE Joint Genome Institute"/>
            <person name="Copeland A."/>
            <person name="Lucas S."/>
            <person name="Lapidus A."/>
            <person name="Barry K."/>
            <person name="Detter J.C."/>
            <person name="Glavina del Rio T."/>
            <person name="Hammon N."/>
            <person name="Israni S."/>
            <person name="Dalin E."/>
            <person name="Tice H."/>
            <person name="Pitluck S."/>
            <person name="Thompson L.S."/>
            <person name="Brettin T."/>
            <person name="Bruce D."/>
            <person name="Han C."/>
            <person name="Tapia R."/>
            <person name="Gilna P."/>
            <person name="Schmutz J."/>
            <person name="Larimer F."/>
            <person name="Land M."/>
            <person name="Hauser L."/>
            <person name="Kyrpides N."/>
            <person name="Mikhailova N."/>
            <person name="Janssen P.H."/>
            <person name="Kuske C.R."/>
            <person name="Richardson P."/>
        </authorList>
    </citation>
    <scope>NUCLEOTIDE SEQUENCE</scope>
    <source>
        <strain evidence="1">Ellin6076</strain>
    </source>
</reference>
<accession>Q01TR3</accession>
<dbReference type="InParanoid" id="Q01TR3"/>
<protein>
    <submittedName>
        <fullName evidence="1">Uncharacterized protein</fullName>
    </submittedName>
</protein>